<dbReference type="Proteomes" id="UP001212841">
    <property type="component" value="Unassembled WGS sequence"/>
</dbReference>
<evidence type="ECO:0000313" key="3">
    <source>
        <dbReference type="Proteomes" id="UP001212841"/>
    </source>
</evidence>
<dbReference type="EMBL" id="JADGJD010002739">
    <property type="protein sequence ID" value="KAJ3029130.1"/>
    <property type="molecule type" value="Genomic_DNA"/>
</dbReference>
<feature type="region of interest" description="Disordered" evidence="1">
    <location>
        <begin position="1"/>
        <end position="74"/>
    </location>
</feature>
<name>A0AAD5RZW7_9FUNG</name>
<evidence type="ECO:0000313" key="2">
    <source>
        <dbReference type="EMBL" id="KAJ3029130.1"/>
    </source>
</evidence>
<keyword evidence="3" id="KW-1185">Reference proteome</keyword>
<proteinExistence type="predicted"/>
<feature type="compositionally biased region" description="Polar residues" evidence="1">
    <location>
        <begin position="47"/>
        <end position="58"/>
    </location>
</feature>
<gene>
    <name evidence="2" type="ORF">HK097_005845</name>
</gene>
<dbReference type="AlphaFoldDB" id="A0AAD5RZW7"/>
<sequence length="74" mass="7889">MADQLPNGASHPLQAPLRSPDDIALPPTPELKRPADSPLPHTPAKLQKTSETTATPLKTPSRAILPRNNAGRPK</sequence>
<reference evidence="2" key="1">
    <citation type="submission" date="2020-05" db="EMBL/GenBank/DDBJ databases">
        <title>Phylogenomic resolution of chytrid fungi.</title>
        <authorList>
            <person name="Stajich J.E."/>
            <person name="Amses K."/>
            <person name="Simmons R."/>
            <person name="Seto K."/>
            <person name="Myers J."/>
            <person name="Bonds A."/>
            <person name="Quandt C.A."/>
            <person name="Barry K."/>
            <person name="Liu P."/>
            <person name="Grigoriev I."/>
            <person name="Longcore J.E."/>
            <person name="James T.Y."/>
        </authorList>
    </citation>
    <scope>NUCLEOTIDE SEQUENCE</scope>
    <source>
        <strain evidence="2">JEL0318</strain>
    </source>
</reference>
<accession>A0AAD5RZW7</accession>
<evidence type="ECO:0000256" key="1">
    <source>
        <dbReference type="SAM" id="MobiDB-lite"/>
    </source>
</evidence>
<comment type="caution">
    <text evidence="2">The sequence shown here is derived from an EMBL/GenBank/DDBJ whole genome shotgun (WGS) entry which is preliminary data.</text>
</comment>
<protein>
    <submittedName>
        <fullName evidence="2">Uncharacterized protein</fullName>
    </submittedName>
</protein>
<feature type="non-terminal residue" evidence="2">
    <location>
        <position position="74"/>
    </location>
</feature>
<organism evidence="2 3">
    <name type="scientific">Rhizophlyctis rosea</name>
    <dbReference type="NCBI Taxonomy" id="64517"/>
    <lineage>
        <taxon>Eukaryota</taxon>
        <taxon>Fungi</taxon>
        <taxon>Fungi incertae sedis</taxon>
        <taxon>Chytridiomycota</taxon>
        <taxon>Chytridiomycota incertae sedis</taxon>
        <taxon>Chytridiomycetes</taxon>
        <taxon>Rhizophlyctidales</taxon>
        <taxon>Rhizophlyctidaceae</taxon>
        <taxon>Rhizophlyctis</taxon>
    </lineage>
</organism>